<evidence type="ECO:0000259" key="4">
    <source>
        <dbReference type="PROSITE" id="PS50222"/>
    </source>
</evidence>
<dbReference type="InterPro" id="IPR018247">
    <property type="entry name" value="EF_Hand_1_Ca_BS"/>
</dbReference>
<evidence type="ECO:0000256" key="2">
    <source>
        <dbReference type="ARBA" id="ARBA00022737"/>
    </source>
</evidence>
<dbReference type="GO" id="GO:0005509">
    <property type="term" value="F:calcium ion binding"/>
    <property type="evidence" value="ECO:0007669"/>
    <property type="project" value="InterPro"/>
</dbReference>
<keyword evidence="6" id="KW-1185">Reference proteome</keyword>
<dbReference type="PANTHER" id="PTHR45942">
    <property type="entry name" value="PROTEIN PHOSPATASE 3 REGULATORY SUBUNIT B ALPHA ISOFORM TYPE 1"/>
    <property type="match status" value="1"/>
</dbReference>
<dbReference type="PROSITE" id="PS50222">
    <property type="entry name" value="EF_HAND_2"/>
    <property type="match status" value="4"/>
</dbReference>
<dbReference type="Proteomes" id="UP001208570">
    <property type="component" value="Unassembled WGS sequence"/>
</dbReference>
<keyword evidence="1" id="KW-0479">Metal-binding</keyword>
<comment type="caution">
    <text evidence="5">The sequence shown here is derived from an EMBL/GenBank/DDBJ whole genome shotgun (WGS) entry which is preliminary data.</text>
</comment>
<dbReference type="CDD" id="cd00051">
    <property type="entry name" value="EFh"/>
    <property type="match status" value="1"/>
</dbReference>
<sequence>MSFESIEEVQDVLLNLFIKSDTDMNGRLDSDEFKAMLMKGGYTYSEAQLKENFTSLDLDNDNLISLDEFLQAMTGVPLIDHRRAVWRKAFTAWDVNQTGDIDKDELKQVFSDVTGRELDEDELAAAFRHLDKDNNGKIVWEELASYLASLTKRPF</sequence>
<dbReference type="AlphaFoldDB" id="A0AAD9JG59"/>
<dbReference type="InterPro" id="IPR002048">
    <property type="entry name" value="EF_hand_dom"/>
</dbReference>
<dbReference type="EMBL" id="JAODUP010000325">
    <property type="protein sequence ID" value="KAK2152569.1"/>
    <property type="molecule type" value="Genomic_DNA"/>
</dbReference>
<organism evidence="5 6">
    <name type="scientific">Paralvinella palmiformis</name>
    <dbReference type="NCBI Taxonomy" id="53620"/>
    <lineage>
        <taxon>Eukaryota</taxon>
        <taxon>Metazoa</taxon>
        <taxon>Spiralia</taxon>
        <taxon>Lophotrochozoa</taxon>
        <taxon>Annelida</taxon>
        <taxon>Polychaeta</taxon>
        <taxon>Sedentaria</taxon>
        <taxon>Canalipalpata</taxon>
        <taxon>Terebellida</taxon>
        <taxon>Terebelliformia</taxon>
        <taxon>Alvinellidae</taxon>
        <taxon>Paralvinella</taxon>
    </lineage>
</organism>
<keyword evidence="2" id="KW-0677">Repeat</keyword>
<protein>
    <recommendedName>
        <fullName evidence="4">EF-hand domain-containing protein</fullName>
    </recommendedName>
</protein>
<evidence type="ECO:0000256" key="3">
    <source>
        <dbReference type="ARBA" id="ARBA00022837"/>
    </source>
</evidence>
<dbReference type="SMART" id="SM00054">
    <property type="entry name" value="EFh"/>
    <property type="match status" value="4"/>
</dbReference>
<dbReference type="SUPFAM" id="SSF47473">
    <property type="entry name" value="EF-hand"/>
    <property type="match status" value="1"/>
</dbReference>
<feature type="domain" description="EF-hand" evidence="4">
    <location>
        <begin position="81"/>
        <end position="116"/>
    </location>
</feature>
<dbReference type="Gene3D" id="1.10.238.10">
    <property type="entry name" value="EF-hand"/>
    <property type="match status" value="2"/>
</dbReference>
<reference evidence="5" key="1">
    <citation type="journal article" date="2023" name="Mol. Biol. Evol.">
        <title>Third-Generation Sequencing Reveals the Adaptive Role of the Epigenome in Three Deep-Sea Polychaetes.</title>
        <authorList>
            <person name="Perez M."/>
            <person name="Aroh O."/>
            <person name="Sun Y."/>
            <person name="Lan Y."/>
            <person name="Juniper S.K."/>
            <person name="Young C.R."/>
            <person name="Angers B."/>
            <person name="Qian P.Y."/>
        </authorList>
    </citation>
    <scope>NUCLEOTIDE SEQUENCE</scope>
    <source>
        <strain evidence="5">P08H-3</strain>
    </source>
</reference>
<dbReference type="Pfam" id="PF13499">
    <property type="entry name" value="EF-hand_7"/>
    <property type="match status" value="2"/>
</dbReference>
<name>A0AAD9JG59_9ANNE</name>
<proteinExistence type="predicted"/>
<feature type="domain" description="EF-hand" evidence="4">
    <location>
        <begin position="44"/>
        <end position="79"/>
    </location>
</feature>
<evidence type="ECO:0000313" key="5">
    <source>
        <dbReference type="EMBL" id="KAK2152569.1"/>
    </source>
</evidence>
<gene>
    <name evidence="5" type="ORF">LSH36_325g03031</name>
</gene>
<keyword evidence="3" id="KW-0106">Calcium</keyword>
<evidence type="ECO:0000256" key="1">
    <source>
        <dbReference type="ARBA" id="ARBA00022723"/>
    </source>
</evidence>
<dbReference type="PROSITE" id="PS00018">
    <property type="entry name" value="EF_HAND_1"/>
    <property type="match status" value="3"/>
</dbReference>
<feature type="domain" description="EF-hand" evidence="4">
    <location>
        <begin position="118"/>
        <end position="153"/>
    </location>
</feature>
<evidence type="ECO:0000313" key="6">
    <source>
        <dbReference type="Proteomes" id="UP001208570"/>
    </source>
</evidence>
<feature type="domain" description="EF-hand" evidence="4">
    <location>
        <begin position="8"/>
        <end position="43"/>
    </location>
</feature>
<dbReference type="InterPro" id="IPR011992">
    <property type="entry name" value="EF-hand-dom_pair"/>
</dbReference>
<accession>A0AAD9JG59</accession>